<feature type="compositionally biased region" description="Basic and acidic residues" evidence="1">
    <location>
        <begin position="123"/>
        <end position="144"/>
    </location>
</feature>
<evidence type="ECO:0000256" key="1">
    <source>
        <dbReference type="SAM" id="MobiDB-lite"/>
    </source>
</evidence>
<evidence type="ECO:0000313" key="3">
    <source>
        <dbReference type="Proteomes" id="UP001300012"/>
    </source>
</evidence>
<keyword evidence="3" id="KW-1185">Reference proteome</keyword>
<dbReference type="RefSeq" id="WP_258217882.1">
    <property type="nucleotide sequence ID" value="NZ_JANQBD010000041.1"/>
</dbReference>
<feature type="region of interest" description="Disordered" evidence="1">
    <location>
        <begin position="104"/>
        <end position="144"/>
    </location>
</feature>
<gene>
    <name evidence="2" type="ORF">NV381_34925</name>
</gene>
<protein>
    <submittedName>
        <fullName evidence="2">Uncharacterized protein</fullName>
    </submittedName>
</protein>
<name>A0ABT1YT65_9BACL</name>
<accession>A0ABT1YT65</accession>
<dbReference type="EMBL" id="JANQBD010000041">
    <property type="protein sequence ID" value="MCR8636382.1"/>
    <property type="molecule type" value="Genomic_DNA"/>
</dbReference>
<sequence>MNAEAIFFEFDSVASAELAQSTLEELGYKSGVHSELSSPTLHIQINHTELTSALEIAQAHGGRLIEHGQGAREIDAYTQAYNNEDLISIPAHVVNEDWTDDYATNANVDHSAADSTEESGSGKGEEKFDPSEQDYNHFDAGVHL</sequence>
<evidence type="ECO:0000313" key="2">
    <source>
        <dbReference type="EMBL" id="MCR8636382.1"/>
    </source>
</evidence>
<organism evidence="2 3">
    <name type="scientific">Paenibacillus radicis</name>
    <name type="common">ex Xue et al. 2023</name>
    <dbReference type="NCBI Taxonomy" id="2972489"/>
    <lineage>
        <taxon>Bacteria</taxon>
        <taxon>Bacillati</taxon>
        <taxon>Bacillota</taxon>
        <taxon>Bacilli</taxon>
        <taxon>Bacillales</taxon>
        <taxon>Paenibacillaceae</taxon>
        <taxon>Paenibacillus</taxon>
    </lineage>
</organism>
<comment type="caution">
    <text evidence="2">The sequence shown here is derived from an EMBL/GenBank/DDBJ whole genome shotgun (WGS) entry which is preliminary data.</text>
</comment>
<reference evidence="2 3" key="1">
    <citation type="submission" date="2022-08" db="EMBL/GenBank/DDBJ databases">
        <title>Paenibacillus endoradicis sp. nov., Paenibacillus radicibacter sp. nov and Paenibacillus pararadicis sp. nov., three cold-adapted plant growth-promoting bacteria isolated from root of Larix gmelinii in Great Khingan.</title>
        <authorList>
            <person name="Xue H."/>
        </authorList>
    </citation>
    <scope>NUCLEOTIDE SEQUENCE [LARGE SCALE GENOMIC DNA]</scope>
    <source>
        <strain evidence="2 3">N5-1-1-5</strain>
    </source>
</reference>
<dbReference type="Proteomes" id="UP001300012">
    <property type="component" value="Unassembled WGS sequence"/>
</dbReference>
<proteinExistence type="predicted"/>